<dbReference type="OrthoDB" id="4337405at2"/>
<feature type="transmembrane region" description="Helical" evidence="1">
    <location>
        <begin position="212"/>
        <end position="233"/>
    </location>
</feature>
<feature type="transmembrane region" description="Helical" evidence="1">
    <location>
        <begin position="27"/>
        <end position="44"/>
    </location>
</feature>
<feature type="domain" description="Low molecular weight protein antigen 6 PH" evidence="2">
    <location>
        <begin position="75"/>
        <end position="144"/>
    </location>
</feature>
<keyword evidence="1" id="KW-0812">Transmembrane</keyword>
<dbReference type="InterPro" id="IPR019692">
    <property type="entry name" value="CFP-6_PH"/>
</dbReference>
<keyword evidence="4" id="KW-1185">Reference proteome</keyword>
<reference evidence="3 4" key="1">
    <citation type="submission" date="2019-06" db="EMBL/GenBank/DDBJ databases">
        <title>Sequencing the genomes of 1000 actinobacteria strains.</title>
        <authorList>
            <person name="Klenk H.-P."/>
        </authorList>
    </citation>
    <scope>NUCLEOTIDE SEQUENCE [LARGE SCALE GENOMIC DNA]</scope>
    <source>
        <strain evidence="3 4">DSM 41929</strain>
    </source>
</reference>
<dbReference type="STRING" id="164348.BFF78_16450"/>
<evidence type="ECO:0000259" key="2">
    <source>
        <dbReference type="Pfam" id="PF10756"/>
    </source>
</evidence>
<name>A0A542UD04_9ACTN</name>
<evidence type="ECO:0000313" key="4">
    <source>
        <dbReference type="Proteomes" id="UP000318103"/>
    </source>
</evidence>
<dbReference type="Proteomes" id="UP000318103">
    <property type="component" value="Unassembled WGS sequence"/>
</dbReference>
<accession>A0A542UD04</accession>
<dbReference type="AlphaFoldDB" id="A0A542UD04"/>
<keyword evidence="1" id="KW-1133">Transmembrane helix</keyword>
<dbReference type="EMBL" id="VFNX01000001">
    <property type="protein sequence ID" value="TQK96931.1"/>
    <property type="molecule type" value="Genomic_DNA"/>
</dbReference>
<protein>
    <submittedName>
        <fullName evidence="3">PH (Pleckstrin Homology) domain-containing protein</fullName>
    </submittedName>
</protein>
<evidence type="ECO:0000313" key="3">
    <source>
        <dbReference type="EMBL" id="TQK96931.1"/>
    </source>
</evidence>
<comment type="caution">
    <text evidence="3">The sequence shown here is derived from an EMBL/GenBank/DDBJ whole genome shotgun (WGS) entry which is preliminary data.</text>
</comment>
<proteinExistence type="predicted"/>
<gene>
    <name evidence="3" type="ORF">FB563_1884</name>
</gene>
<dbReference type="RefSeq" id="WP_055710046.1">
    <property type="nucleotide sequence ID" value="NZ_JBPJFI010000001.1"/>
</dbReference>
<feature type="transmembrane region" description="Helical" evidence="1">
    <location>
        <begin position="56"/>
        <end position="78"/>
    </location>
</feature>
<dbReference type="Pfam" id="PF10756">
    <property type="entry name" value="bPH_6"/>
    <property type="match status" value="1"/>
</dbReference>
<evidence type="ECO:0000256" key="1">
    <source>
        <dbReference type="SAM" id="Phobius"/>
    </source>
</evidence>
<organism evidence="3 4">
    <name type="scientific">Streptomyces puniciscabiei</name>
    <dbReference type="NCBI Taxonomy" id="164348"/>
    <lineage>
        <taxon>Bacteria</taxon>
        <taxon>Bacillati</taxon>
        <taxon>Actinomycetota</taxon>
        <taxon>Actinomycetes</taxon>
        <taxon>Kitasatosporales</taxon>
        <taxon>Streptomycetaceae</taxon>
        <taxon>Streptomyces</taxon>
    </lineage>
</organism>
<sequence length="234" mass="24674">MTTPDHQSPASQPPGPAVKDRIYRSPMALVGGVLLLAVVGWLGFDALFRGHGRTPWLALAAMILIVPLVIAFTLRPAVFAGEDRLRVRNPFRVISLPWGEIASLRSGYSNEVVVKSGGKYQLWSIPVSLRARKKAEMRKARAAGQPGRGGAPARRGLGFGFGGTGGFGGAGAADVAAGPTRAEADQAMDDLRDLLDRRGEAESARGEVTVRWAYEVIAPTLAGAVLLLILLAAG</sequence>
<keyword evidence="1" id="KW-0472">Membrane</keyword>